<protein>
    <submittedName>
        <fullName evidence="1">Uncharacterized protein</fullName>
    </submittedName>
</protein>
<dbReference type="OrthoDB" id="2507294at2759"/>
<sequence>MNPQQKQHVLDNPYHKEDIKPDAFLDNKARCPSQYKDGNNMSYSEEEELKKLPDASRWPTFSGTGEYDHMELTYYIVGLFIDVPKISDYWITARLNTEFKVHASIWYTEMKEIHGRRNWPWWKIQVIPNYSNGFWIWKKTMSFENDKYSVDKDLFEWCLRNSKRLEAIHPEMNIQMRNDKLLTQMPGQLEHAVKCRCNQIFTLDETENTLKHIRKRINIGKYYKFKSISFKENKPFRVDFKDKLKKRVAEVTKKKTSSYNCGSIDHYSNKSTKAENKVYAIEQVP</sequence>
<name>A0A9Q3JP82_9BASI</name>
<reference evidence="1" key="1">
    <citation type="submission" date="2021-03" db="EMBL/GenBank/DDBJ databases">
        <title>Draft genome sequence of rust myrtle Austropuccinia psidii MF-1, a brazilian biotype.</title>
        <authorList>
            <person name="Quecine M.C."/>
            <person name="Pachon D.M.R."/>
            <person name="Bonatelli M.L."/>
            <person name="Correr F.H."/>
            <person name="Franceschini L.M."/>
            <person name="Leite T.F."/>
            <person name="Margarido G.R.A."/>
            <person name="Almeida C.A."/>
            <person name="Ferrarezi J.A."/>
            <person name="Labate C.A."/>
        </authorList>
    </citation>
    <scope>NUCLEOTIDE SEQUENCE</scope>
    <source>
        <strain evidence="1">MF-1</strain>
    </source>
</reference>
<dbReference type="Proteomes" id="UP000765509">
    <property type="component" value="Unassembled WGS sequence"/>
</dbReference>
<proteinExistence type="predicted"/>
<evidence type="ECO:0000313" key="2">
    <source>
        <dbReference type="Proteomes" id="UP000765509"/>
    </source>
</evidence>
<comment type="caution">
    <text evidence="1">The sequence shown here is derived from an EMBL/GenBank/DDBJ whole genome shotgun (WGS) entry which is preliminary data.</text>
</comment>
<organism evidence="1 2">
    <name type="scientific">Austropuccinia psidii MF-1</name>
    <dbReference type="NCBI Taxonomy" id="1389203"/>
    <lineage>
        <taxon>Eukaryota</taxon>
        <taxon>Fungi</taxon>
        <taxon>Dikarya</taxon>
        <taxon>Basidiomycota</taxon>
        <taxon>Pucciniomycotina</taxon>
        <taxon>Pucciniomycetes</taxon>
        <taxon>Pucciniales</taxon>
        <taxon>Sphaerophragmiaceae</taxon>
        <taxon>Austropuccinia</taxon>
    </lineage>
</organism>
<evidence type="ECO:0000313" key="1">
    <source>
        <dbReference type="EMBL" id="MBW0565634.1"/>
    </source>
</evidence>
<keyword evidence="2" id="KW-1185">Reference proteome</keyword>
<gene>
    <name evidence="1" type="ORF">O181_105349</name>
</gene>
<accession>A0A9Q3JP82</accession>
<dbReference type="EMBL" id="AVOT02077760">
    <property type="protein sequence ID" value="MBW0565634.1"/>
    <property type="molecule type" value="Genomic_DNA"/>
</dbReference>
<dbReference type="AlphaFoldDB" id="A0A9Q3JP82"/>